<reference evidence="1" key="2">
    <citation type="submission" date="2025-03" db="EMBL/GenBank/DDBJ databases">
        <authorList>
            <consortium name="ELIXIR-Norway"/>
            <consortium name="Elixir Norway"/>
        </authorList>
    </citation>
    <scope>NUCLEOTIDE SEQUENCE</scope>
</reference>
<evidence type="ECO:0000313" key="2">
    <source>
        <dbReference type="Proteomes" id="UP001162501"/>
    </source>
</evidence>
<sequence length="135" mass="15013">MDYSLPGSSAHGDSPGKNIGVSSHSPLQGIFMTQRLNPALWADSLPSKPPGKPKNTGVGSLSLLQGIVPTWESNWVLLHCRRILHQLSYQESPSGKEPACQCRKYKRSRFNPWVGKIPWRRAWQPTPVFLPGKSL</sequence>
<accession>A0AC59ZTS8</accession>
<organism evidence="1 2">
    <name type="scientific">Rangifer tarandus platyrhynchus</name>
    <name type="common">Svalbard reindeer</name>
    <dbReference type="NCBI Taxonomy" id="3082113"/>
    <lineage>
        <taxon>Eukaryota</taxon>
        <taxon>Metazoa</taxon>
        <taxon>Chordata</taxon>
        <taxon>Craniata</taxon>
        <taxon>Vertebrata</taxon>
        <taxon>Euteleostomi</taxon>
        <taxon>Mammalia</taxon>
        <taxon>Eutheria</taxon>
        <taxon>Laurasiatheria</taxon>
        <taxon>Artiodactyla</taxon>
        <taxon>Ruminantia</taxon>
        <taxon>Pecora</taxon>
        <taxon>Cervidae</taxon>
        <taxon>Odocoileinae</taxon>
        <taxon>Rangifer</taxon>
    </lineage>
</organism>
<dbReference type="EMBL" id="OX596088">
    <property type="protein sequence ID" value="CAN0506048.1"/>
    <property type="molecule type" value="Genomic_DNA"/>
</dbReference>
<reference evidence="1" key="1">
    <citation type="submission" date="2023-05" db="EMBL/GenBank/DDBJ databases">
        <authorList>
            <consortium name="ELIXIR-Norway"/>
        </authorList>
    </citation>
    <scope>NUCLEOTIDE SEQUENCE</scope>
</reference>
<evidence type="ECO:0000313" key="1">
    <source>
        <dbReference type="EMBL" id="CAN0506048.1"/>
    </source>
</evidence>
<dbReference type="Proteomes" id="UP001162501">
    <property type="component" value="Chromosome 4"/>
</dbReference>
<proteinExistence type="predicted"/>
<protein>
    <submittedName>
        <fullName evidence="1">Uncharacterized protein</fullName>
    </submittedName>
</protein>
<gene>
    <name evidence="1" type="ORF">MRATA1EN22A_LOCUS22598</name>
</gene>
<name>A0AC59ZTS8_RANTA</name>